<gene>
    <name evidence="3" type="ORF">RHGRI_004923</name>
</gene>
<name>A0AAV6LAS0_9ERIC</name>
<dbReference type="InterPro" id="IPR027417">
    <property type="entry name" value="P-loop_NTPase"/>
</dbReference>
<dbReference type="GO" id="GO:0043139">
    <property type="term" value="F:5'-3' DNA helicase activity"/>
    <property type="evidence" value="ECO:0007669"/>
    <property type="project" value="UniProtKB-EC"/>
</dbReference>
<accession>A0AAV6LAS0</accession>
<dbReference type="InterPro" id="IPR010285">
    <property type="entry name" value="DNA_helicase_pif1-like_DEAD"/>
</dbReference>
<dbReference type="EMBL" id="JACTNZ010000002">
    <property type="protein sequence ID" value="KAG5562041.1"/>
    <property type="molecule type" value="Genomic_DNA"/>
</dbReference>
<dbReference type="GO" id="GO:0006310">
    <property type="term" value="P:DNA recombination"/>
    <property type="evidence" value="ECO:0007669"/>
    <property type="project" value="UniProtKB-KW"/>
</dbReference>
<keyword evidence="1" id="KW-0547">Nucleotide-binding</keyword>
<keyword evidence="1" id="KW-0234">DNA repair</keyword>
<comment type="catalytic activity">
    <reaction evidence="1">
        <text>ATP + H2O = ADP + phosphate + H(+)</text>
        <dbReference type="Rhea" id="RHEA:13065"/>
        <dbReference type="ChEBI" id="CHEBI:15377"/>
        <dbReference type="ChEBI" id="CHEBI:15378"/>
        <dbReference type="ChEBI" id="CHEBI:30616"/>
        <dbReference type="ChEBI" id="CHEBI:43474"/>
        <dbReference type="ChEBI" id="CHEBI:456216"/>
        <dbReference type="EC" id="5.6.2.3"/>
    </reaction>
</comment>
<dbReference type="GO" id="GO:0016787">
    <property type="term" value="F:hydrolase activity"/>
    <property type="evidence" value="ECO:0007669"/>
    <property type="project" value="UniProtKB-KW"/>
</dbReference>
<dbReference type="AlphaFoldDB" id="A0AAV6LAS0"/>
<keyword evidence="1" id="KW-0378">Hydrolase</keyword>
<dbReference type="Proteomes" id="UP000823749">
    <property type="component" value="Chromosome 2"/>
</dbReference>
<feature type="domain" description="DNA helicase Pif1-like DEAD-box helicase" evidence="2">
    <location>
        <begin position="228"/>
        <end position="311"/>
    </location>
</feature>
<keyword evidence="1" id="KW-0347">Helicase</keyword>
<proteinExistence type="inferred from homology"/>
<dbReference type="Gene3D" id="3.40.50.300">
    <property type="entry name" value="P-loop containing nucleotide triphosphate hydrolases"/>
    <property type="match status" value="1"/>
</dbReference>
<keyword evidence="1" id="KW-0067">ATP-binding</keyword>
<keyword evidence="1" id="KW-0233">DNA recombination</keyword>
<dbReference type="GO" id="GO:0005524">
    <property type="term" value="F:ATP binding"/>
    <property type="evidence" value="ECO:0007669"/>
    <property type="project" value="UniProtKB-KW"/>
</dbReference>
<evidence type="ECO:0000313" key="3">
    <source>
        <dbReference type="EMBL" id="KAG5562041.1"/>
    </source>
</evidence>
<dbReference type="GO" id="GO:0000723">
    <property type="term" value="P:telomere maintenance"/>
    <property type="evidence" value="ECO:0007669"/>
    <property type="project" value="InterPro"/>
</dbReference>
<evidence type="ECO:0000313" key="4">
    <source>
        <dbReference type="Proteomes" id="UP000823749"/>
    </source>
</evidence>
<keyword evidence="1" id="KW-0227">DNA damage</keyword>
<comment type="caution">
    <text evidence="3">The sequence shown here is derived from an EMBL/GenBank/DDBJ whole genome shotgun (WGS) entry which is preliminary data.</text>
</comment>
<dbReference type="Pfam" id="PF05970">
    <property type="entry name" value="PIF1"/>
    <property type="match status" value="1"/>
</dbReference>
<dbReference type="PANTHER" id="PTHR10492">
    <property type="match status" value="1"/>
</dbReference>
<comment type="similarity">
    <text evidence="1">Belongs to the helicase family.</text>
</comment>
<protein>
    <recommendedName>
        <fullName evidence="1">ATP-dependent DNA helicase</fullName>
        <ecNumber evidence="1">5.6.2.3</ecNumber>
    </recommendedName>
</protein>
<organism evidence="3 4">
    <name type="scientific">Rhododendron griersonianum</name>
    <dbReference type="NCBI Taxonomy" id="479676"/>
    <lineage>
        <taxon>Eukaryota</taxon>
        <taxon>Viridiplantae</taxon>
        <taxon>Streptophyta</taxon>
        <taxon>Embryophyta</taxon>
        <taxon>Tracheophyta</taxon>
        <taxon>Spermatophyta</taxon>
        <taxon>Magnoliopsida</taxon>
        <taxon>eudicotyledons</taxon>
        <taxon>Gunneridae</taxon>
        <taxon>Pentapetalae</taxon>
        <taxon>asterids</taxon>
        <taxon>Ericales</taxon>
        <taxon>Ericaceae</taxon>
        <taxon>Ericoideae</taxon>
        <taxon>Rhodoreae</taxon>
        <taxon>Rhododendron</taxon>
    </lineage>
</organism>
<sequence>MARTMLTQFFWMNANHPKAKQQKLLYKNFPEEYVWDIQTRTWHERKQQEVIGRIVIANPKEGERYYLRLLLSHIPGPTSYTYLRTVQGITYNSDREAAVAYGLLQADDSNEKCMEEACVYRMPMSLKQLFCTILVYCALASPTELFLKFEDDMAEDYVSVQKLTKEIARQQLLQSLNSELQSMGKSLHDFQLSHLLTATIDHQPICKEVQDETNICISEEDLRSSALLNTEQTIAYNQILDAVFSNKSKSFFIDGPGGTGKTFLYRAILAAVRSQRKIALATASSDVAASILPNGQTAHLRFKIPINGEGKLYLQEIKVDGLTLRSIKYNFTPIADLGEVKDPDPNLDVLFAILEVDTRKPANDSYVTDIRFVDQSEYEAPAMASLPSTFPIANVEGIARVTDFNACHHPTIPNPTDMILLLSGRPFYILN</sequence>
<dbReference type="EC" id="5.6.2.3" evidence="1"/>
<keyword evidence="4" id="KW-1185">Reference proteome</keyword>
<reference evidence="3" key="1">
    <citation type="submission" date="2020-08" db="EMBL/GenBank/DDBJ databases">
        <title>Plant Genome Project.</title>
        <authorList>
            <person name="Zhang R.-G."/>
        </authorList>
    </citation>
    <scope>NUCLEOTIDE SEQUENCE</scope>
    <source>
        <strain evidence="3">WSP0</strain>
        <tissue evidence="3">Leaf</tissue>
    </source>
</reference>
<dbReference type="GO" id="GO:0006281">
    <property type="term" value="P:DNA repair"/>
    <property type="evidence" value="ECO:0007669"/>
    <property type="project" value="UniProtKB-KW"/>
</dbReference>
<dbReference type="PANTHER" id="PTHR10492:SF94">
    <property type="entry name" value="ATP-DEPENDENT DNA HELICASE"/>
    <property type="match status" value="1"/>
</dbReference>
<evidence type="ECO:0000259" key="2">
    <source>
        <dbReference type="Pfam" id="PF05970"/>
    </source>
</evidence>
<comment type="cofactor">
    <cofactor evidence="1">
        <name>Mg(2+)</name>
        <dbReference type="ChEBI" id="CHEBI:18420"/>
    </cofactor>
</comment>
<dbReference type="SUPFAM" id="SSF52540">
    <property type="entry name" value="P-loop containing nucleoside triphosphate hydrolases"/>
    <property type="match status" value="1"/>
</dbReference>
<evidence type="ECO:0000256" key="1">
    <source>
        <dbReference type="RuleBase" id="RU363044"/>
    </source>
</evidence>